<organism evidence="1 2">
    <name type="scientific">Pontibacter chinhatensis</name>
    <dbReference type="NCBI Taxonomy" id="1436961"/>
    <lineage>
        <taxon>Bacteria</taxon>
        <taxon>Pseudomonadati</taxon>
        <taxon>Bacteroidota</taxon>
        <taxon>Cytophagia</taxon>
        <taxon>Cytophagales</taxon>
        <taxon>Hymenobacteraceae</taxon>
        <taxon>Pontibacter</taxon>
    </lineage>
</organism>
<dbReference type="AlphaFoldDB" id="A0A1I2WQM2"/>
<name>A0A1I2WQM2_9BACT</name>
<dbReference type="EMBL" id="FOOT01000005">
    <property type="protein sequence ID" value="SFH03624.1"/>
    <property type="molecule type" value="Genomic_DNA"/>
</dbReference>
<accession>A0A1I2WQM2</accession>
<evidence type="ECO:0000313" key="1">
    <source>
        <dbReference type="EMBL" id="SFH03624.1"/>
    </source>
</evidence>
<gene>
    <name evidence="1" type="ORF">SAMN05421739_105155</name>
</gene>
<dbReference type="Proteomes" id="UP000198724">
    <property type="component" value="Unassembled WGS sequence"/>
</dbReference>
<keyword evidence="2" id="KW-1185">Reference proteome</keyword>
<sequence>MDFCLGFAMLSEMLLKGLLEKIQIRKIFIIFIINKQSTNLKKEITFAH</sequence>
<proteinExistence type="predicted"/>
<evidence type="ECO:0000313" key="2">
    <source>
        <dbReference type="Proteomes" id="UP000198724"/>
    </source>
</evidence>
<protein>
    <submittedName>
        <fullName evidence="1">Uncharacterized protein</fullName>
    </submittedName>
</protein>
<reference evidence="2" key="1">
    <citation type="submission" date="2016-10" db="EMBL/GenBank/DDBJ databases">
        <authorList>
            <person name="Varghese N."/>
            <person name="Submissions S."/>
        </authorList>
    </citation>
    <scope>NUCLEOTIDE SEQUENCE [LARGE SCALE GENOMIC DNA]</scope>
    <source>
        <strain evidence="2">LP51</strain>
    </source>
</reference>
<dbReference type="STRING" id="1436961.SAMN05421739_105155"/>